<dbReference type="AlphaFoldDB" id="A0A3R9PEU0"/>
<feature type="coiled-coil region" evidence="1">
    <location>
        <begin position="87"/>
        <end position="132"/>
    </location>
</feature>
<accession>A0A3R9PEU0</accession>
<keyword evidence="1" id="KW-0175">Coiled coil</keyword>
<dbReference type="RefSeq" id="WP_125672523.1">
    <property type="nucleotide sequence ID" value="NZ_RCOS01000152.1"/>
</dbReference>
<feature type="compositionally biased region" description="Acidic residues" evidence="2">
    <location>
        <begin position="160"/>
        <end position="172"/>
    </location>
</feature>
<evidence type="ECO:0000313" key="3">
    <source>
        <dbReference type="EMBL" id="RSN72472.1"/>
    </source>
</evidence>
<feature type="region of interest" description="Disordered" evidence="2">
    <location>
        <begin position="144"/>
        <end position="179"/>
    </location>
</feature>
<name>A0A3R9PEU0_9CREN</name>
<evidence type="ECO:0000313" key="4">
    <source>
        <dbReference type="Proteomes" id="UP000277582"/>
    </source>
</evidence>
<reference evidence="3 4" key="1">
    <citation type="submission" date="2018-10" db="EMBL/GenBank/DDBJ databases">
        <title>Co-occurring genomic capacity for anaerobic methane metabolism and dissimilatory sulfite reduction discovered in the Korarchaeota.</title>
        <authorList>
            <person name="Mckay L.J."/>
            <person name="Dlakic M."/>
            <person name="Fields M.W."/>
            <person name="Delmont T.O."/>
            <person name="Eren A.M."/>
            <person name="Jay Z.J."/>
            <person name="Klingelsmith K.B."/>
            <person name="Rusch D.B."/>
            <person name="Inskeep W.P."/>
        </authorList>
    </citation>
    <scope>NUCLEOTIDE SEQUENCE [LARGE SCALE GENOMIC DNA]</scope>
    <source>
        <strain evidence="3 4">MDKW</strain>
    </source>
</reference>
<dbReference type="EMBL" id="RCOS01000152">
    <property type="protein sequence ID" value="RSN72472.1"/>
    <property type="molecule type" value="Genomic_DNA"/>
</dbReference>
<protein>
    <submittedName>
        <fullName evidence="3">Uncharacterized protein</fullName>
    </submittedName>
</protein>
<keyword evidence="4" id="KW-1185">Reference proteome</keyword>
<proteinExistence type="predicted"/>
<dbReference type="Proteomes" id="UP000277582">
    <property type="component" value="Unassembled WGS sequence"/>
</dbReference>
<evidence type="ECO:0000256" key="1">
    <source>
        <dbReference type="SAM" id="Coils"/>
    </source>
</evidence>
<sequence length="179" mass="20789">MSERGREREGEAERPKYDHVDLDAIVAEVISRELLKPGRFQEGLRRETVLGSLYRMIRDGLIRDIEGVIGEIMREYIGKVSPETAWAASLKSELKKEKEEREKKEEAMLNRLNEIERQLSETINTLKGLIEEVGKLRVAIETGEKKKEEKKRYLGPPEEEHIEEDNTEEENPEFAPPEM</sequence>
<gene>
    <name evidence="3" type="ORF">D6D85_13760</name>
</gene>
<evidence type="ECO:0000256" key="2">
    <source>
        <dbReference type="SAM" id="MobiDB-lite"/>
    </source>
</evidence>
<organism evidence="3 4">
    <name type="scientific">Candidatus Methanodesulfokora washburnensis</name>
    <dbReference type="NCBI Taxonomy" id="2478471"/>
    <lineage>
        <taxon>Archaea</taxon>
        <taxon>Thermoproteota</taxon>
        <taxon>Candidatus Korarchaeia</taxon>
        <taxon>Candidatus Korarchaeia incertae sedis</taxon>
        <taxon>Candidatus Methanodesulfokora</taxon>
    </lineage>
</organism>
<comment type="caution">
    <text evidence="3">The sequence shown here is derived from an EMBL/GenBank/DDBJ whole genome shotgun (WGS) entry which is preliminary data.</text>
</comment>